<proteinExistence type="predicted"/>
<dbReference type="InterPro" id="IPR036271">
    <property type="entry name" value="Tet_transcr_reg_TetR-rel_C_sf"/>
</dbReference>
<gene>
    <name evidence="2" type="ORF">Ljor_1309</name>
</gene>
<dbReference type="STRING" id="456.Ljor_1309"/>
<dbReference type="RefSeq" id="WP_058470806.1">
    <property type="nucleotide sequence ID" value="NZ_CAAAIC010000003.1"/>
</dbReference>
<feature type="domain" description="COQ9 C-terminal" evidence="1">
    <location>
        <begin position="149"/>
        <end position="185"/>
    </location>
</feature>
<dbReference type="Pfam" id="PF08511">
    <property type="entry name" value="COQ9"/>
    <property type="match status" value="1"/>
</dbReference>
<dbReference type="AlphaFoldDB" id="A0A0W0VA31"/>
<evidence type="ECO:0000313" key="2">
    <source>
        <dbReference type="EMBL" id="KTD17003.1"/>
    </source>
</evidence>
<dbReference type="OrthoDB" id="7375611at2"/>
<dbReference type="InterPro" id="IPR009057">
    <property type="entry name" value="Homeodomain-like_sf"/>
</dbReference>
<dbReference type="InterPro" id="IPR013718">
    <property type="entry name" value="COQ9_C"/>
</dbReference>
<protein>
    <submittedName>
        <fullName evidence="2">TetR family transporter regulatory protein</fullName>
    </submittedName>
</protein>
<dbReference type="SUPFAM" id="SSF48498">
    <property type="entry name" value="Tetracyclin repressor-like, C-terminal domain"/>
    <property type="match status" value="1"/>
</dbReference>
<reference evidence="2 3" key="1">
    <citation type="submission" date="2015-11" db="EMBL/GenBank/DDBJ databases">
        <title>Genomic analysis of 38 Legionella species identifies large and diverse effector repertoires.</title>
        <authorList>
            <person name="Burstein D."/>
            <person name="Amaro F."/>
            <person name="Zusman T."/>
            <person name="Lifshitz Z."/>
            <person name="Cohen O."/>
            <person name="Gilbert J.A."/>
            <person name="Pupko T."/>
            <person name="Shuman H.A."/>
            <person name="Segal G."/>
        </authorList>
    </citation>
    <scope>NUCLEOTIDE SEQUENCE [LARGE SCALE GENOMIC DNA]</scope>
    <source>
        <strain evidence="2 3">BL-540</strain>
    </source>
</reference>
<dbReference type="Gene3D" id="1.10.357.10">
    <property type="entry name" value="Tetracycline Repressor, domain 2"/>
    <property type="match status" value="1"/>
</dbReference>
<comment type="caution">
    <text evidence="2">The sequence shown here is derived from an EMBL/GenBank/DDBJ whole genome shotgun (WGS) entry which is preliminary data.</text>
</comment>
<evidence type="ECO:0000259" key="1">
    <source>
        <dbReference type="Pfam" id="PF08511"/>
    </source>
</evidence>
<evidence type="ECO:0000313" key="3">
    <source>
        <dbReference type="Proteomes" id="UP000055035"/>
    </source>
</evidence>
<dbReference type="SUPFAM" id="SSF46689">
    <property type="entry name" value="Homeodomain-like"/>
    <property type="match status" value="1"/>
</dbReference>
<dbReference type="EMBL" id="LNYJ01000011">
    <property type="protein sequence ID" value="KTD17003.1"/>
    <property type="molecule type" value="Genomic_DNA"/>
</dbReference>
<keyword evidence="3" id="KW-1185">Reference proteome</keyword>
<accession>A0A0W0VA31</accession>
<organism evidence="2 3">
    <name type="scientific">Legionella jordanis</name>
    <dbReference type="NCBI Taxonomy" id="456"/>
    <lineage>
        <taxon>Bacteria</taxon>
        <taxon>Pseudomonadati</taxon>
        <taxon>Pseudomonadota</taxon>
        <taxon>Gammaproteobacteria</taxon>
        <taxon>Legionellales</taxon>
        <taxon>Legionellaceae</taxon>
        <taxon>Legionella</taxon>
    </lineage>
</organism>
<dbReference type="Proteomes" id="UP000055035">
    <property type="component" value="Unassembled WGS sequence"/>
</dbReference>
<name>A0A0W0VA31_9GAMM</name>
<dbReference type="PATRIC" id="fig|456.5.peg.1402"/>
<sequence length="195" mass="22496">MKNDGAGLNQILDTALSLASKNSWENLRLFDIAQQLEIGLQDIHRYCREKNDLTKAFFDRADDAMLSRSKQVEIVHLRTSKRLHALLMSWFEVLQQHRSVAKQMLWAQLEPGHFHSQISGILRVSRTVQWWCEAAQRSTSGFQRLIEETVLTTIFLMTLMYWCSDDSKDAINTSQFLENRLDQASCLSTCGKQSL</sequence>